<feature type="signal peptide" evidence="2">
    <location>
        <begin position="1"/>
        <end position="19"/>
    </location>
</feature>
<dbReference type="KEGG" id="evi:Echvi_3542"/>
<evidence type="ECO:0000256" key="1">
    <source>
        <dbReference type="SAM" id="MobiDB-lite"/>
    </source>
</evidence>
<dbReference type="EMBL" id="CP003346">
    <property type="protein sequence ID" value="AGA79758.1"/>
    <property type="molecule type" value="Genomic_DNA"/>
</dbReference>
<dbReference type="GO" id="GO:0006508">
    <property type="term" value="P:proteolysis"/>
    <property type="evidence" value="ECO:0007669"/>
    <property type="project" value="InterPro"/>
</dbReference>
<organism evidence="5 6">
    <name type="scientific">Echinicola vietnamensis (strain DSM 17526 / LMG 23754 / KMM 6221)</name>
    <dbReference type="NCBI Taxonomy" id="926556"/>
    <lineage>
        <taxon>Bacteria</taxon>
        <taxon>Pseudomonadati</taxon>
        <taxon>Bacteroidota</taxon>
        <taxon>Cytophagia</taxon>
        <taxon>Cytophagales</taxon>
        <taxon>Cyclobacteriaceae</taxon>
        <taxon>Echinicola</taxon>
    </lineage>
</organism>
<name>L0G375_ECHVK</name>
<dbReference type="Gene3D" id="2.140.10.30">
    <property type="entry name" value="Dipeptidylpeptidase IV, N-terminal domain"/>
    <property type="match status" value="1"/>
</dbReference>
<dbReference type="PATRIC" id="fig|926556.3.peg.3728"/>
<dbReference type="PANTHER" id="PTHR11731">
    <property type="entry name" value="PROTEASE FAMILY S9B,C DIPEPTIDYL-PEPTIDASE IV-RELATED"/>
    <property type="match status" value="1"/>
</dbReference>
<dbReference type="InterPro" id="IPR002469">
    <property type="entry name" value="Peptidase_S9B_N"/>
</dbReference>
<proteinExistence type="predicted"/>
<dbReference type="SUPFAM" id="SSF53474">
    <property type="entry name" value="alpha/beta-Hydrolases"/>
    <property type="match status" value="1"/>
</dbReference>
<dbReference type="eggNOG" id="COG1506">
    <property type="taxonomic scope" value="Bacteria"/>
</dbReference>
<accession>L0G375</accession>
<evidence type="ECO:0000256" key="2">
    <source>
        <dbReference type="SAM" id="SignalP"/>
    </source>
</evidence>
<dbReference type="PANTHER" id="PTHR11731:SF118">
    <property type="entry name" value="BLR1971 PROTEIN"/>
    <property type="match status" value="1"/>
</dbReference>
<gene>
    <name evidence="5" type="ordered locus">Echvi_3542</name>
</gene>
<dbReference type="RefSeq" id="WP_015267303.1">
    <property type="nucleotide sequence ID" value="NC_019904.1"/>
</dbReference>
<keyword evidence="2" id="KW-0732">Signal</keyword>
<keyword evidence="6" id="KW-1185">Reference proteome</keyword>
<dbReference type="InterPro" id="IPR001375">
    <property type="entry name" value="Peptidase_S9_cat"/>
</dbReference>
<feature type="domain" description="Dipeptidylpeptidase IV N-terminal" evidence="4">
    <location>
        <begin position="144"/>
        <end position="452"/>
    </location>
</feature>
<evidence type="ECO:0000259" key="4">
    <source>
        <dbReference type="Pfam" id="PF00930"/>
    </source>
</evidence>
<dbReference type="STRING" id="926556.Echvi_3542"/>
<dbReference type="InterPro" id="IPR050278">
    <property type="entry name" value="Serine_Prot_S9B/DPPIV"/>
</dbReference>
<dbReference type="Gene3D" id="3.40.50.1820">
    <property type="entry name" value="alpha/beta hydrolase"/>
    <property type="match status" value="1"/>
</dbReference>
<evidence type="ECO:0000313" key="6">
    <source>
        <dbReference type="Proteomes" id="UP000010796"/>
    </source>
</evidence>
<reference evidence="6" key="1">
    <citation type="submission" date="2012-02" db="EMBL/GenBank/DDBJ databases">
        <title>The complete genome of Echinicola vietnamensis DSM 17526.</title>
        <authorList>
            <person name="Lucas S."/>
            <person name="Copeland A."/>
            <person name="Lapidus A."/>
            <person name="Glavina del Rio T."/>
            <person name="Dalin E."/>
            <person name="Tice H."/>
            <person name="Bruce D."/>
            <person name="Goodwin L."/>
            <person name="Pitluck S."/>
            <person name="Peters L."/>
            <person name="Ovchinnikova G."/>
            <person name="Teshima H."/>
            <person name="Kyrpides N."/>
            <person name="Mavromatis K."/>
            <person name="Ivanova N."/>
            <person name="Brettin T."/>
            <person name="Detter J.C."/>
            <person name="Han C."/>
            <person name="Larimer F."/>
            <person name="Land M."/>
            <person name="Hauser L."/>
            <person name="Markowitz V."/>
            <person name="Cheng J.-F."/>
            <person name="Hugenholtz P."/>
            <person name="Woyke T."/>
            <person name="Wu D."/>
            <person name="Brambilla E."/>
            <person name="Klenk H.-P."/>
            <person name="Eisen J.A."/>
        </authorList>
    </citation>
    <scope>NUCLEOTIDE SEQUENCE [LARGE SCALE GENOMIC DNA]</scope>
    <source>
        <strain evidence="6">DSM 17526 / LMG 23754 / KMM 6221</strain>
    </source>
</reference>
<dbReference type="eggNOG" id="COG0823">
    <property type="taxonomic scope" value="Bacteria"/>
</dbReference>
<evidence type="ECO:0000259" key="3">
    <source>
        <dbReference type="Pfam" id="PF00326"/>
    </source>
</evidence>
<feature type="domain" description="Peptidase S9 prolyl oligopeptidase catalytic" evidence="3">
    <location>
        <begin position="542"/>
        <end position="722"/>
    </location>
</feature>
<evidence type="ECO:0000313" key="5">
    <source>
        <dbReference type="EMBL" id="AGA79758.1"/>
    </source>
</evidence>
<dbReference type="Proteomes" id="UP000010796">
    <property type="component" value="Chromosome"/>
</dbReference>
<dbReference type="GO" id="GO:0008236">
    <property type="term" value="F:serine-type peptidase activity"/>
    <property type="evidence" value="ECO:0007669"/>
    <property type="project" value="InterPro"/>
</dbReference>
<dbReference type="OrthoDB" id="9812921at2"/>
<feature type="region of interest" description="Disordered" evidence="1">
    <location>
        <begin position="232"/>
        <end position="252"/>
    </location>
</feature>
<dbReference type="InterPro" id="IPR029058">
    <property type="entry name" value="AB_hydrolase_fold"/>
</dbReference>
<dbReference type="Pfam" id="PF00326">
    <property type="entry name" value="Peptidase_S9"/>
    <property type="match status" value="1"/>
</dbReference>
<feature type="chain" id="PRO_5003942160" evidence="2">
    <location>
        <begin position="20"/>
        <end position="748"/>
    </location>
</feature>
<sequence>MRKTLLVALMVGLSFKGFAQGTLIDYQRADSIKKAFEQVYHAPSRFEWIEDTNMLWYQMKTERGQEFIQAHVDNQQKQPLFDQELIAEKLSNVLQDTIKAYELPIRNLSFKSVGSVMTFLAEGYHWEYDLSSETLAKKEPIKDNGNRYWGTRWDDRKGDPVLAPDSSRQAFIREHNVWIKHLSSGKTEQLTFDGAPGLYYAAHLQWSPDGEKLGAVKVRPVEVRQLTLISSSPEDQLQPKLETRDYPKPGDALPQKTPVLLNLTSGQQFEVDQALIHDQFGISGLNWREDSRAFTFEYNQRGHQVYRVLALDATDGNTAVVIEETSDTFIDYSGKKFRKDLNDGQEIIWASERDGWRHLYLFDGQTGEIKRQLTKGAWVVREVLDVDEESRMVYFLASGRSKDEDPYHLHLCKVSLDGGSVTQLTTENANHDITLAADKEYFVDNYSRQDLAPVSVVKSLSTGKTIMELEKAVIHKIEAAGWQAPEIFSAKGRDGETDIWGLIIKPTNFDPQKSYPILEYIYAGPHSSFVPKSFGPNYRGLQEMAELGFIVVQVDGMGTSNRSKAFHDVCWKNLKDAGFPDRIRWIQAAAQTRPYMDVDKVGIFGTSAGGQSSTGALLFHPEFYKVGVSSCGCHDNRMDKIWWNEQWMGYPIGKHYEACSNVANAHRLEGKLMLIVGEVDDNVDPSSTYQLVDQLIKNNKEFEFLMVPGMGHSSGGEYGEHKRRDFFVKNLLGVDPPAWTAFDKSIRD</sequence>
<dbReference type="SUPFAM" id="SSF82171">
    <property type="entry name" value="DPP6 N-terminal domain-like"/>
    <property type="match status" value="1"/>
</dbReference>
<dbReference type="AlphaFoldDB" id="L0G375"/>
<dbReference type="HOGENOM" id="CLU_006105_3_1_10"/>
<dbReference type="Pfam" id="PF00930">
    <property type="entry name" value="DPPIV_N"/>
    <property type="match status" value="1"/>
</dbReference>
<protein>
    <submittedName>
        <fullName evidence="5">Dipeptidyl peptidase IV (DPP IV)/prolyl oligopeptidase family protein</fullName>
    </submittedName>
</protein>